<dbReference type="AlphaFoldDB" id="A0A1H1VRM6"/>
<name>A0A1H1VRM6_9CELL</name>
<dbReference type="SUPFAM" id="SSF46785">
    <property type="entry name" value="Winged helix' DNA-binding domain"/>
    <property type="match status" value="1"/>
</dbReference>
<accession>A0A1H1VRM6</accession>
<keyword evidence="2" id="KW-0418">Kinase</keyword>
<dbReference type="STRING" id="545619.SAMN04489860_2588"/>
<dbReference type="PANTHER" id="PTHR18964:SF149">
    <property type="entry name" value="BIFUNCTIONAL UDP-N-ACETYLGLUCOSAMINE 2-EPIMERASE_N-ACETYLMANNOSAMINE KINASE"/>
    <property type="match status" value="1"/>
</dbReference>
<dbReference type="SUPFAM" id="SSF53067">
    <property type="entry name" value="Actin-like ATPase domain"/>
    <property type="match status" value="2"/>
</dbReference>
<dbReference type="PANTHER" id="PTHR18964">
    <property type="entry name" value="ROK (REPRESSOR, ORF, KINASE) FAMILY"/>
    <property type="match status" value="1"/>
</dbReference>
<dbReference type="InterPro" id="IPR043129">
    <property type="entry name" value="ATPase_NBD"/>
</dbReference>
<evidence type="ECO:0000313" key="3">
    <source>
        <dbReference type="Proteomes" id="UP000185663"/>
    </source>
</evidence>
<gene>
    <name evidence="2" type="ORF">SAMN04489860_2588</name>
</gene>
<dbReference type="InterPro" id="IPR036388">
    <property type="entry name" value="WH-like_DNA-bd_sf"/>
</dbReference>
<protein>
    <submittedName>
        <fullName evidence="2">Sugar kinase of the NBD/HSP70 family, may contain an N-terminal HTH domain</fullName>
    </submittedName>
</protein>
<reference evidence="3" key="1">
    <citation type="submission" date="2016-10" db="EMBL/GenBank/DDBJ databases">
        <authorList>
            <person name="Varghese N."/>
            <person name="Submissions S."/>
        </authorList>
    </citation>
    <scope>NUCLEOTIDE SEQUENCE [LARGE SCALE GENOMIC DNA]</scope>
    <source>
        <strain evidence="3">DSM 22126</strain>
    </source>
</reference>
<dbReference type="Gene3D" id="1.10.10.10">
    <property type="entry name" value="Winged helix-like DNA-binding domain superfamily/Winged helix DNA-binding domain"/>
    <property type="match status" value="1"/>
</dbReference>
<dbReference type="Gene3D" id="3.30.420.40">
    <property type="match status" value="2"/>
</dbReference>
<proteinExistence type="inferred from homology"/>
<dbReference type="RefSeq" id="WP_083372748.1">
    <property type="nucleotide sequence ID" value="NZ_LT629776.1"/>
</dbReference>
<sequence length="411" mass="41811">MPTPTAARQQSLREQNLALVARAVFDAPRPPSRAAVAHHTGLTRATVSSLVDLLVRAGIVAELAPRAPKSAGRPAVPLVAAPRTIVGLGLELNVDYVAGRVVDLAGTTVAEAVQPGDFHDTDPTAALGLVGQMARALVTEVEAQGMRVAGARLALPGLVDVRHDRLQVAPNLGWSTLDPLPLLGLPDDVPAHVANEANLAGLAQLRPARTVGTVDTAHDDVPGPGTSSYLYVSGDVGIGAAIVVDGELWLGRHGWGGEIGHVVVDPAGTRCRCGATGCLEQSAGKAALLRAAGLPSSSTADDLARAADDGDPRALAALASAGRALGTVLAGTINLLDLDTVLLGGVYAVLADHLVPTVRAELDARVLASPWAPVGVRTAPVSDYAATTGGAQDVLRAVVESPSALVEEARA</sequence>
<dbReference type="OrthoDB" id="5174513at2"/>
<dbReference type="Proteomes" id="UP000185663">
    <property type="component" value="Chromosome I"/>
</dbReference>
<keyword evidence="3" id="KW-1185">Reference proteome</keyword>
<evidence type="ECO:0000313" key="2">
    <source>
        <dbReference type="EMBL" id="SDS87345.1"/>
    </source>
</evidence>
<dbReference type="EMBL" id="LT629776">
    <property type="protein sequence ID" value="SDS87345.1"/>
    <property type="molecule type" value="Genomic_DNA"/>
</dbReference>
<keyword evidence="2" id="KW-0808">Transferase</keyword>
<organism evidence="2 3">
    <name type="scientific">Paraoerskovia marina</name>
    <dbReference type="NCBI Taxonomy" id="545619"/>
    <lineage>
        <taxon>Bacteria</taxon>
        <taxon>Bacillati</taxon>
        <taxon>Actinomycetota</taxon>
        <taxon>Actinomycetes</taxon>
        <taxon>Micrococcales</taxon>
        <taxon>Cellulomonadaceae</taxon>
        <taxon>Paraoerskovia</taxon>
    </lineage>
</organism>
<dbReference type="Pfam" id="PF00480">
    <property type="entry name" value="ROK"/>
    <property type="match status" value="1"/>
</dbReference>
<dbReference type="InterPro" id="IPR000600">
    <property type="entry name" value="ROK"/>
</dbReference>
<comment type="similarity">
    <text evidence="1">Belongs to the ROK (NagC/XylR) family.</text>
</comment>
<dbReference type="eggNOG" id="COG1940">
    <property type="taxonomic scope" value="Bacteria"/>
</dbReference>
<dbReference type="GO" id="GO:0016301">
    <property type="term" value="F:kinase activity"/>
    <property type="evidence" value="ECO:0007669"/>
    <property type="project" value="UniProtKB-KW"/>
</dbReference>
<dbReference type="InterPro" id="IPR036390">
    <property type="entry name" value="WH_DNA-bd_sf"/>
</dbReference>
<evidence type="ECO:0000256" key="1">
    <source>
        <dbReference type="ARBA" id="ARBA00006479"/>
    </source>
</evidence>